<proteinExistence type="predicted"/>
<sequence length="120" mass="14049">MSMCPFLPIKRVFFARCCAGQVTQVHTKLGRISFTCQDLAVSSQLLWYWSKHEPGRRNREACIFSLCTGPALLLFLCGAGVKYYQHNTTQCDAQMQWNSFRKRRRVLQRHGVARQEKYTW</sequence>
<protein>
    <submittedName>
        <fullName evidence="1">Uncharacterized protein</fullName>
    </submittedName>
</protein>
<dbReference type="AlphaFoldDB" id="A0A0A9DYF1"/>
<reference evidence="1" key="2">
    <citation type="journal article" date="2015" name="Data Brief">
        <title>Shoot transcriptome of the giant reed, Arundo donax.</title>
        <authorList>
            <person name="Barrero R.A."/>
            <person name="Guerrero F.D."/>
            <person name="Moolhuijzen P."/>
            <person name="Goolsby J.A."/>
            <person name="Tidwell J."/>
            <person name="Bellgard S.E."/>
            <person name="Bellgard M.I."/>
        </authorList>
    </citation>
    <scope>NUCLEOTIDE SEQUENCE</scope>
    <source>
        <tissue evidence="1">Shoot tissue taken approximately 20 cm above the soil surface</tissue>
    </source>
</reference>
<dbReference type="EMBL" id="GBRH01205064">
    <property type="protein sequence ID" value="JAD92831.1"/>
    <property type="molecule type" value="Transcribed_RNA"/>
</dbReference>
<name>A0A0A9DYF1_ARUDO</name>
<accession>A0A0A9DYF1</accession>
<reference evidence="1" key="1">
    <citation type="submission" date="2014-09" db="EMBL/GenBank/DDBJ databases">
        <authorList>
            <person name="Magalhaes I.L.F."/>
            <person name="Oliveira U."/>
            <person name="Santos F.R."/>
            <person name="Vidigal T.H.D.A."/>
            <person name="Brescovit A.D."/>
            <person name="Santos A.J."/>
        </authorList>
    </citation>
    <scope>NUCLEOTIDE SEQUENCE</scope>
    <source>
        <tissue evidence="1">Shoot tissue taken approximately 20 cm above the soil surface</tissue>
    </source>
</reference>
<evidence type="ECO:0000313" key="1">
    <source>
        <dbReference type="EMBL" id="JAD92831.1"/>
    </source>
</evidence>
<organism evidence="1">
    <name type="scientific">Arundo donax</name>
    <name type="common">Giant reed</name>
    <name type="synonym">Donax arundinaceus</name>
    <dbReference type="NCBI Taxonomy" id="35708"/>
    <lineage>
        <taxon>Eukaryota</taxon>
        <taxon>Viridiplantae</taxon>
        <taxon>Streptophyta</taxon>
        <taxon>Embryophyta</taxon>
        <taxon>Tracheophyta</taxon>
        <taxon>Spermatophyta</taxon>
        <taxon>Magnoliopsida</taxon>
        <taxon>Liliopsida</taxon>
        <taxon>Poales</taxon>
        <taxon>Poaceae</taxon>
        <taxon>PACMAD clade</taxon>
        <taxon>Arundinoideae</taxon>
        <taxon>Arundineae</taxon>
        <taxon>Arundo</taxon>
    </lineage>
</organism>